<keyword evidence="2" id="KW-0547">Nucleotide-binding</keyword>
<feature type="compositionally biased region" description="Low complexity" evidence="4">
    <location>
        <begin position="243"/>
        <end position="253"/>
    </location>
</feature>
<dbReference type="SUPFAM" id="SSF52540">
    <property type="entry name" value="P-loop containing nucleoside triphosphate hydrolases"/>
    <property type="match status" value="1"/>
</dbReference>
<accession>A0ABS4J8C9</accession>
<evidence type="ECO:0000256" key="4">
    <source>
        <dbReference type="SAM" id="MobiDB-lite"/>
    </source>
</evidence>
<keyword evidence="6" id="KW-0449">Lipoprotein</keyword>
<gene>
    <name evidence="6" type="ORF">J2Z66_007743</name>
</gene>
<dbReference type="Pfam" id="PF00005">
    <property type="entry name" value="ABC_tran"/>
    <property type="match status" value="1"/>
</dbReference>
<dbReference type="Gene3D" id="3.40.50.300">
    <property type="entry name" value="P-loop containing nucleotide triphosphate hydrolases"/>
    <property type="match status" value="1"/>
</dbReference>
<dbReference type="Proteomes" id="UP001519287">
    <property type="component" value="Unassembled WGS sequence"/>
</dbReference>
<evidence type="ECO:0000313" key="7">
    <source>
        <dbReference type="Proteomes" id="UP001519287"/>
    </source>
</evidence>
<dbReference type="PANTHER" id="PTHR24220">
    <property type="entry name" value="IMPORT ATP-BINDING PROTEIN"/>
    <property type="match status" value="1"/>
</dbReference>
<dbReference type="SMART" id="SM00382">
    <property type="entry name" value="AAA"/>
    <property type="match status" value="1"/>
</dbReference>
<proteinExistence type="predicted"/>
<keyword evidence="1" id="KW-0813">Transport</keyword>
<protein>
    <submittedName>
        <fullName evidence="6">ABC-type lipoprotein export system ATPase subunit</fullName>
    </submittedName>
</protein>
<dbReference type="InterPro" id="IPR015854">
    <property type="entry name" value="ABC_transpr_LolD-like"/>
</dbReference>
<dbReference type="InterPro" id="IPR017871">
    <property type="entry name" value="ABC_transporter-like_CS"/>
</dbReference>
<evidence type="ECO:0000256" key="1">
    <source>
        <dbReference type="ARBA" id="ARBA00022448"/>
    </source>
</evidence>
<name>A0ABS4J8C9_9BACL</name>
<feature type="region of interest" description="Disordered" evidence="4">
    <location>
        <begin position="233"/>
        <end position="253"/>
    </location>
</feature>
<keyword evidence="7" id="KW-1185">Reference proteome</keyword>
<dbReference type="PROSITE" id="PS00211">
    <property type="entry name" value="ABC_TRANSPORTER_1"/>
    <property type="match status" value="1"/>
</dbReference>
<feature type="domain" description="ABC transporter" evidence="5">
    <location>
        <begin position="2"/>
        <end position="240"/>
    </location>
</feature>
<dbReference type="RefSeq" id="WP_209978202.1">
    <property type="nucleotide sequence ID" value="NZ_JAGGLB010000044.1"/>
</dbReference>
<dbReference type="EMBL" id="JAGGLB010000044">
    <property type="protein sequence ID" value="MBP1996099.1"/>
    <property type="molecule type" value="Genomic_DNA"/>
</dbReference>
<dbReference type="PROSITE" id="PS50893">
    <property type="entry name" value="ABC_TRANSPORTER_2"/>
    <property type="match status" value="1"/>
</dbReference>
<keyword evidence="3" id="KW-0067">ATP-binding</keyword>
<dbReference type="InterPro" id="IPR003439">
    <property type="entry name" value="ABC_transporter-like_ATP-bd"/>
</dbReference>
<sequence length="323" mass="35001">MIHCESLVKIFKTDDIEVVALQGLNMTVEQGEMMAIIGNSGSGKSTLLNILGGLDRPSAGQAIVGPWNLLKMTKEQLITYKRKTVGFIWQNNARNLVPYLTALQNVELPMLIQGKVDRAYAKQLLTAVGLEHRMGNRLTQLSGGEQQRVAIAISLSNRPMIVLADEPTGSVDSATGDQILEIFRRLNQDMGVTIVIVTHDLSVADKVDRVVAIRDGLTSTEWVKRDKDVADKEAALPAGTDEASTTASTATSTAALTAATPGSRFGERHEEYVVIDRVGRLQIPKAYLEAMNVDGKAVLEFDGKRVTIGPPDASPSSIRPGRR</sequence>
<dbReference type="CDD" id="cd03255">
    <property type="entry name" value="ABC_MJ0796_LolCDE_FtsE"/>
    <property type="match status" value="1"/>
</dbReference>
<dbReference type="PANTHER" id="PTHR24220:SF685">
    <property type="entry name" value="ABC TRANSPORTER RELATED"/>
    <property type="match status" value="1"/>
</dbReference>
<evidence type="ECO:0000256" key="2">
    <source>
        <dbReference type="ARBA" id="ARBA00022741"/>
    </source>
</evidence>
<evidence type="ECO:0000259" key="5">
    <source>
        <dbReference type="PROSITE" id="PS50893"/>
    </source>
</evidence>
<reference evidence="6 7" key="1">
    <citation type="submission" date="2021-03" db="EMBL/GenBank/DDBJ databases">
        <title>Genomic Encyclopedia of Type Strains, Phase IV (KMG-IV): sequencing the most valuable type-strain genomes for metagenomic binning, comparative biology and taxonomic classification.</title>
        <authorList>
            <person name="Goeker M."/>
        </authorList>
    </citation>
    <scope>NUCLEOTIDE SEQUENCE [LARGE SCALE GENOMIC DNA]</scope>
    <source>
        <strain evidence="6 7">DSM 26048</strain>
    </source>
</reference>
<dbReference type="InterPro" id="IPR003593">
    <property type="entry name" value="AAA+_ATPase"/>
</dbReference>
<dbReference type="InterPro" id="IPR027417">
    <property type="entry name" value="P-loop_NTPase"/>
</dbReference>
<evidence type="ECO:0000313" key="6">
    <source>
        <dbReference type="EMBL" id="MBP1996099.1"/>
    </source>
</evidence>
<organism evidence="6 7">
    <name type="scientific">Paenibacillus eucommiae</name>
    <dbReference type="NCBI Taxonomy" id="1355755"/>
    <lineage>
        <taxon>Bacteria</taxon>
        <taxon>Bacillati</taxon>
        <taxon>Bacillota</taxon>
        <taxon>Bacilli</taxon>
        <taxon>Bacillales</taxon>
        <taxon>Paenibacillaceae</taxon>
        <taxon>Paenibacillus</taxon>
    </lineage>
</organism>
<evidence type="ECO:0000256" key="3">
    <source>
        <dbReference type="ARBA" id="ARBA00022840"/>
    </source>
</evidence>
<dbReference type="InterPro" id="IPR017911">
    <property type="entry name" value="MacB-like_ATP-bd"/>
</dbReference>
<comment type="caution">
    <text evidence="6">The sequence shown here is derived from an EMBL/GenBank/DDBJ whole genome shotgun (WGS) entry which is preliminary data.</text>
</comment>